<accession>A0A518DU08</accession>
<comment type="similarity">
    <text evidence="4 12">Belongs to the aldose epimerase family.</text>
</comment>
<dbReference type="KEGG" id="lcre:Pla8534_31360"/>
<dbReference type="InterPro" id="IPR015443">
    <property type="entry name" value="Aldose_1-epimerase"/>
</dbReference>
<comment type="subunit">
    <text evidence="5">Monomer.</text>
</comment>
<dbReference type="InterPro" id="IPR018052">
    <property type="entry name" value="Ald1_epimerase_CS"/>
</dbReference>
<dbReference type="GO" id="GO:0033499">
    <property type="term" value="P:galactose catabolic process via UDP-galactose, Leloir pathway"/>
    <property type="evidence" value="ECO:0007669"/>
    <property type="project" value="TreeGrafter"/>
</dbReference>
<evidence type="ECO:0000256" key="5">
    <source>
        <dbReference type="ARBA" id="ARBA00011245"/>
    </source>
</evidence>
<dbReference type="GO" id="GO:0004034">
    <property type="term" value="F:aldose 1-epimerase activity"/>
    <property type="evidence" value="ECO:0007669"/>
    <property type="project" value="UniProtKB-EC"/>
</dbReference>
<evidence type="ECO:0000256" key="13">
    <source>
        <dbReference type="PIRSR" id="PIRSR005096-1"/>
    </source>
</evidence>
<feature type="binding site" evidence="14">
    <location>
        <position position="280"/>
    </location>
    <ligand>
        <name>beta-D-galactose</name>
        <dbReference type="ChEBI" id="CHEBI:27667"/>
    </ligand>
</feature>
<feature type="active site" description="Proton donor" evidence="13">
    <location>
        <position position="211"/>
    </location>
</feature>
<comment type="catalytic activity">
    <reaction evidence="1 12">
        <text>alpha-D-glucose = beta-D-glucose</text>
        <dbReference type="Rhea" id="RHEA:10264"/>
        <dbReference type="ChEBI" id="CHEBI:15903"/>
        <dbReference type="ChEBI" id="CHEBI:17925"/>
        <dbReference type="EC" id="5.1.3.3"/>
    </reaction>
</comment>
<dbReference type="PANTHER" id="PTHR10091:SF0">
    <property type="entry name" value="GALACTOSE MUTAROTASE"/>
    <property type="match status" value="1"/>
</dbReference>
<feature type="binding site" evidence="15">
    <location>
        <begin position="211"/>
        <end position="213"/>
    </location>
    <ligand>
        <name>beta-D-galactose</name>
        <dbReference type="ChEBI" id="CHEBI:27667"/>
    </ligand>
</feature>
<evidence type="ECO:0000313" key="17">
    <source>
        <dbReference type="Proteomes" id="UP000317648"/>
    </source>
</evidence>
<dbReference type="AlphaFoldDB" id="A0A518DU08"/>
<dbReference type="GO" id="GO:0006006">
    <property type="term" value="P:glucose metabolic process"/>
    <property type="evidence" value="ECO:0007669"/>
    <property type="project" value="TreeGrafter"/>
</dbReference>
<dbReference type="InterPro" id="IPR011013">
    <property type="entry name" value="Gal_mutarotase_sf_dom"/>
</dbReference>
<dbReference type="FunFam" id="2.70.98.10:FF:000003">
    <property type="entry name" value="Aldose 1-epimerase"/>
    <property type="match status" value="1"/>
</dbReference>
<evidence type="ECO:0000256" key="9">
    <source>
        <dbReference type="ARBA" id="ARBA00022553"/>
    </source>
</evidence>
<dbReference type="InterPro" id="IPR047215">
    <property type="entry name" value="Galactose_mutarotase-like"/>
</dbReference>
<dbReference type="Proteomes" id="UP000317648">
    <property type="component" value="Chromosome"/>
</dbReference>
<dbReference type="GO" id="GO:0005737">
    <property type="term" value="C:cytoplasm"/>
    <property type="evidence" value="ECO:0007669"/>
    <property type="project" value="UniProtKB-SubCell"/>
</dbReference>
<name>A0A518DU08_9BACT</name>
<proteinExistence type="inferred from homology"/>
<sequence>MNRRVSVFVVAWVFSVLALAVSGQAWEKKAKMSVESSSYGKTADGSPITLYTCTNENGLVLKMIDYGAIVVSMQTPDRDGKLKNITLGHDSLAGYEMKHPHYGSTIGRYGNRIAKGKFTINGQEYSLAINNGVNHLHGGLVAFDRVVWKSEPVETADAVGVKFTRLSKDGEEGYPGNLDVTVVYTLTQNNELRIDYTATTDKPTHLNLTNHNYWNLAGAGAGKILDHQLQVNADQYVPVDDNLIPTGKLADVAGTPLDFREFHRVGERIQQIEADPIGYDHCYVIQRSQPGMAVAAKVKDPSSGRTMEVSTTQPGIQFYSGNFLNGSEAAHGHQQYEGFCLETQHYPDTPNQPTFPTTLLKPGETYHQTTVHRFGVE</sequence>
<keyword evidence="17" id="KW-1185">Reference proteome</keyword>
<dbReference type="PIRSF" id="PIRSF005096">
    <property type="entry name" value="GALM"/>
    <property type="match status" value="1"/>
</dbReference>
<organism evidence="16 17">
    <name type="scientific">Lignipirellula cremea</name>
    <dbReference type="NCBI Taxonomy" id="2528010"/>
    <lineage>
        <taxon>Bacteria</taxon>
        <taxon>Pseudomonadati</taxon>
        <taxon>Planctomycetota</taxon>
        <taxon>Planctomycetia</taxon>
        <taxon>Pirellulales</taxon>
        <taxon>Pirellulaceae</taxon>
        <taxon>Lignipirellula</taxon>
    </lineage>
</organism>
<keyword evidence="10 12" id="KW-0413">Isomerase</keyword>
<comment type="subcellular location">
    <subcellularLocation>
        <location evidence="2">Cytoplasm</location>
    </subcellularLocation>
</comment>
<evidence type="ECO:0000313" key="16">
    <source>
        <dbReference type="EMBL" id="QDU95321.1"/>
    </source>
</evidence>
<dbReference type="EC" id="5.1.3.3" evidence="6 12"/>
<feature type="binding site" evidence="15">
    <location>
        <begin position="111"/>
        <end position="112"/>
    </location>
    <ligand>
        <name>beta-D-galactose</name>
        <dbReference type="ChEBI" id="CHEBI:27667"/>
    </ligand>
</feature>
<dbReference type="UniPathway" id="UPA00242"/>
<evidence type="ECO:0000256" key="1">
    <source>
        <dbReference type="ARBA" id="ARBA00001614"/>
    </source>
</evidence>
<dbReference type="InterPro" id="IPR014718">
    <property type="entry name" value="GH-type_carb-bd"/>
</dbReference>
<dbReference type="CDD" id="cd09019">
    <property type="entry name" value="galactose_mutarotase_like"/>
    <property type="match status" value="1"/>
</dbReference>
<dbReference type="Gene3D" id="2.70.98.10">
    <property type="match status" value="1"/>
</dbReference>
<evidence type="ECO:0000256" key="2">
    <source>
        <dbReference type="ARBA" id="ARBA00004496"/>
    </source>
</evidence>
<dbReference type="RefSeq" id="WP_197443315.1">
    <property type="nucleotide sequence ID" value="NZ_CP036433.1"/>
</dbReference>
<dbReference type="Pfam" id="PF01263">
    <property type="entry name" value="Aldose_epim"/>
    <property type="match status" value="1"/>
</dbReference>
<evidence type="ECO:0000256" key="6">
    <source>
        <dbReference type="ARBA" id="ARBA00013185"/>
    </source>
</evidence>
<evidence type="ECO:0000256" key="11">
    <source>
        <dbReference type="ARBA" id="ARBA00023277"/>
    </source>
</evidence>
<comment type="pathway">
    <text evidence="3 12">Carbohydrate metabolism; hexose metabolism.</text>
</comment>
<dbReference type="PANTHER" id="PTHR10091">
    <property type="entry name" value="ALDOSE-1-EPIMERASE"/>
    <property type="match status" value="1"/>
</dbReference>
<dbReference type="NCBIfam" id="NF008277">
    <property type="entry name" value="PRK11055.1"/>
    <property type="match status" value="1"/>
</dbReference>
<dbReference type="EMBL" id="CP036433">
    <property type="protein sequence ID" value="QDU95321.1"/>
    <property type="molecule type" value="Genomic_DNA"/>
</dbReference>
<evidence type="ECO:0000256" key="15">
    <source>
        <dbReference type="PIRSR" id="PIRSR005096-3"/>
    </source>
</evidence>
<dbReference type="InterPro" id="IPR008183">
    <property type="entry name" value="Aldose_1/G6P_1-epimerase"/>
</dbReference>
<protein>
    <recommendedName>
        <fullName evidence="7 12">Aldose 1-epimerase</fullName>
        <ecNumber evidence="6 12">5.1.3.3</ecNumber>
    </recommendedName>
</protein>
<evidence type="ECO:0000256" key="14">
    <source>
        <dbReference type="PIRSR" id="PIRSR005096-2"/>
    </source>
</evidence>
<dbReference type="SUPFAM" id="SSF74650">
    <property type="entry name" value="Galactose mutarotase-like"/>
    <property type="match status" value="1"/>
</dbReference>
<keyword evidence="8" id="KW-0963">Cytoplasm</keyword>
<evidence type="ECO:0000256" key="4">
    <source>
        <dbReference type="ARBA" id="ARBA00006206"/>
    </source>
</evidence>
<evidence type="ECO:0000256" key="8">
    <source>
        <dbReference type="ARBA" id="ARBA00022490"/>
    </source>
</evidence>
<evidence type="ECO:0000256" key="12">
    <source>
        <dbReference type="PIRNR" id="PIRNR005096"/>
    </source>
</evidence>
<reference evidence="16 17" key="1">
    <citation type="submission" date="2019-02" db="EMBL/GenBank/DDBJ databases">
        <title>Deep-cultivation of Planctomycetes and their phenomic and genomic characterization uncovers novel biology.</title>
        <authorList>
            <person name="Wiegand S."/>
            <person name="Jogler M."/>
            <person name="Boedeker C."/>
            <person name="Pinto D."/>
            <person name="Vollmers J."/>
            <person name="Rivas-Marin E."/>
            <person name="Kohn T."/>
            <person name="Peeters S.H."/>
            <person name="Heuer A."/>
            <person name="Rast P."/>
            <person name="Oberbeckmann S."/>
            <person name="Bunk B."/>
            <person name="Jeske O."/>
            <person name="Meyerdierks A."/>
            <person name="Storesund J.E."/>
            <person name="Kallscheuer N."/>
            <person name="Luecker S."/>
            <person name="Lage O.M."/>
            <person name="Pohl T."/>
            <person name="Merkel B.J."/>
            <person name="Hornburger P."/>
            <person name="Mueller R.-W."/>
            <person name="Bruemmer F."/>
            <person name="Labrenz M."/>
            <person name="Spormann A.M."/>
            <person name="Op den Camp H."/>
            <person name="Overmann J."/>
            <person name="Amann R."/>
            <person name="Jetten M.S.M."/>
            <person name="Mascher T."/>
            <person name="Medema M.H."/>
            <person name="Devos D.P."/>
            <person name="Kaster A.-K."/>
            <person name="Ovreas L."/>
            <person name="Rohde M."/>
            <person name="Galperin M.Y."/>
            <person name="Jogler C."/>
        </authorList>
    </citation>
    <scope>NUCLEOTIDE SEQUENCE [LARGE SCALE GENOMIC DNA]</scope>
    <source>
        <strain evidence="16 17">Pla85_3_4</strain>
    </source>
</reference>
<gene>
    <name evidence="16" type="primary">mro</name>
    <name evidence="16" type="ORF">Pla8534_31360</name>
</gene>
<feature type="active site" description="Proton acceptor" evidence="13">
    <location>
        <position position="342"/>
    </location>
</feature>
<evidence type="ECO:0000256" key="7">
    <source>
        <dbReference type="ARBA" id="ARBA00014165"/>
    </source>
</evidence>
<evidence type="ECO:0000256" key="10">
    <source>
        <dbReference type="ARBA" id="ARBA00023235"/>
    </source>
</evidence>
<keyword evidence="9" id="KW-0597">Phosphoprotein</keyword>
<keyword evidence="11 12" id="KW-0119">Carbohydrate metabolism</keyword>
<dbReference type="PROSITE" id="PS00545">
    <property type="entry name" value="ALDOSE_1_EPIMERASE"/>
    <property type="match status" value="1"/>
</dbReference>
<dbReference type="GO" id="GO:0030246">
    <property type="term" value="F:carbohydrate binding"/>
    <property type="evidence" value="ECO:0007669"/>
    <property type="project" value="InterPro"/>
</dbReference>
<evidence type="ECO:0000256" key="3">
    <source>
        <dbReference type="ARBA" id="ARBA00005028"/>
    </source>
</evidence>